<evidence type="ECO:0000313" key="1">
    <source>
        <dbReference type="EMBL" id="CAI9170731.1"/>
    </source>
</evidence>
<accession>A0ABN8ZEU9</accession>
<dbReference type="Proteomes" id="UP001176941">
    <property type="component" value="Chromosome 3"/>
</dbReference>
<proteinExistence type="predicted"/>
<dbReference type="EMBL" id="OX459939">
    <property type="protein sequence ID" value="CAI9170731.1"/>
    <property type="molecule type" value="Genomic_DNA"/>
</dbReference>
<sequence>MRSQNTVCLQSITPVWPPAAFPKGDSRNISECKEHLPSKFKAMEVMLSVWARARKAIPPCASSWSFQLLKPFRSYQFPIFGRNNSVRRKYIHRRDLMGDATSEPGEK</sequence>
<name>A0ABN8ZEU9_RANTA</name>
<keyword evidence="2" id="KW-1185">Reference proteome</keyword>
<evidence type="ECO:0000313" key="2">
    <source>
        <dbReference type="Proteomes" id="UP001176941"/>
    </source>
</evidence>
<organism evidence="1 2">
    <name type="scientific">Rangifer tarandus platyrhynchus</name>
    <name type="common">Svalbard reindeer</name>
    <dbReference type="NCBI Taxonomy" id="3082113"/>
    <lineage>
        <taxon>Eukaryota</taxon>
        <taxon>Metazoa</taxon>
        <taxon>Chordata</taxon>
        <taxon>Craniata</taxon>
        <taxon>Vertebrata</taxon>
        <taxon>Euteleostomi</taxon>
        <taxon>Mammalia</taxon>
        <taxon>Eutheria</taxon>
        <taxon>Laurasiatheria</taxon>
        <taxon>Artiodactyla</taxon>
        <taxon>Ruminantia</taxon>
        <taxon>Pecora</taxon>
        <taxon>Cervidae</taxon>
        <taxon>Odocoileinae</taxon>
        <taxon>Rangifer</taxon>
    </lineage>
</organism>
<reference evidence="1" key="1">
    <citation type="submission" date="2023-04" db="EMBL/GenBank/DDBJ databases">
        <authorList>
            <consortium name="ELIXIR-Norway"/>
        </authorList>
    </citation>
    <scope>NUCLEOTIDE SEQUENCE [LARGE SCALE GENOMIC DNA]</scope>
</reference>
<protein>
    <submittedName>
        <fullName evidence="1">Uncharacterized protein</fullName>
    </submittedName>
</protein>
<gene>
    <name evidence="1" type="ORF">MRATA1EN1_LOCUS19693</name>
</gene>